<dbReference type="Pfam" id="PF00175">
    <property type="entry name" value="NAD_binding_1"/>
    <property type="match status" value="1"/>
</dbReference>
<dbReference type="CDD" id="cd06214">
    <property type="entry name" value="PA_degradation_oxidoreductase_like"/>
    <property type="match status" value="1"/>
</dbReference>
<dbReference type="InterPro" id="IPR039261">
    <property type="entry name" value="FNR_nucleotide-bd"/>
</dbReference>
<comment type="cofactor">
    <cofactor evidence="1">
        <name>FAD</name>
        <dbReference type="ChEBI" id="CHEBI:57692"/>
    </cofactor>
</comment>
<dbReference type="PANTHER" id="PTHR47354">
    <property type="entry name" value="NADH OXIDOREDUCTASE HCR"/>
    <property type="match status" value="1"/>
</dbReference>
<dbReference type="OrthoDB" id="9789468at2"/>
<dbReference type="PANTHER" id="PTHR47354:SF8">
    <property type="entry name" value="1,2-PHENYLACETYL-COA EPOXIDASE, SUBUNIT E"/>
    <property type="match status" value="1"/>
</dbReference>
<dbReference type="GO" id="GO:0051537">
    <property type="term" value="F:2 iron, 2 sulfur cluster binding"/>
    <property type="evidence" value="ECO:0007669"/>
    <property type="project" value="UniProtKB-KW"/>
</dbReference>
<dbReference type="InterPro" id="IPR001433">
    <property type="entry name" value="OxRdtase_FAD/NAD-bd"/>
</dbReference>
<proteinExistence type="predicted"/>
<dbReference type="InterPro" id="IPR012675">
    <property type="entry name" value="Beta-grasp_dom_sf"/>
</dbReference>
<dbReference type="InterPro" id="IPR008333">
    <property type="entry name" value="Cbr1-like_FAD-bd_dom"/>
</dbReference>
<keyword evidence="2" id="KW-0285">Flavoprotein</keyword>
<dbReference type="PROSITE" id="PS51384">
    <property type="entry name" value="FAD_FR"/>
    <property type="match status" value="1"/>
</dbReference>
<name>A0A2N3HYF8_9BACT</name>
<evidence type="ECO:0000256" key="3">
    <source>
        <dbReference type="ARBA" id="ARBA00022714"/>
    </source>
</evidence>
<evidence type="ECO:0008006" key="13">
    <source>
        <dbReference type="Google" id="ProtNLM"/>
    </source>
</evidence>
<dbReference type="PROSITE" id="PS51085">
    <property type="entry name" value="2FE2S_FER_2"/>
    <property type="match status" value="1"/>
</dbReference>
<gene>
    <name evidence="11" type="ORF">BZG02_09970</name>
</gene>
<evidence type="ECO:0000256" key="6">
    <source>
        <dbReference type="ARBA" id="ARBA00023002"/>
    </source>
</evidence>
<evidence type="ECO:0000256" key="5">
    <source>
        <dbReference type="ARBA" id="ARBA00022827"/>
    </source>
</evidence>
<sequence>MEQEFYRIPIVEIQKPIKEAITLSMQIPNELLPIFEFRPGQHLCFRFIIDGVQELRMYSLHNTPYKNGFYQVSVKIQKEGLISNYIANNLQVGDFVEVSVPQGDFLVNLDRNDSKIYYLFAAGSGITPFYCMLKSILLAAPKSKVFLLYGNRSVHEILFYDELIAWQAKFPNRLKIIQTLSKRFLDFTITPWEGKRGRIDVDMVKAFLHENPSPTENSEYYICGPDGMNQMVQDSLMEMGVAAEFIHFEYFSNPDKESDEGLTASGNAIVDASIEKENYSVQLAEGESVLEGLERVGAPVPYLCRSGICGTCKAHVMEGEVKMKASLALSPEDRKNKMILTCQAMAQTDKVKIEFK</sequence>
<dbReference type="PRINTS" id="PR00371">
    <property type="entry name" value="FPNCR"/>
</dbReference>
<dbReference type="Proteomes" id="UP000233535">
    <property type="component" value="Unassembled WGS sequence"/>
</dbReference>
<evidence type="ECO:0000256" key="7">
    <source>
        <dbReference type="ARBA" id="ARBA00023004"/>
    </source>
</evidence>
<dbReference type="EMBL" id="MVDD01000006">
    <property type="protein sequence ID" value="PKQ63084.1"/>
    <property type="molecule type" value="Genomic_DNA"/>
</dbReference>
<evidence type="ECO:0000259" key="9">
    <source>
        <dbReference type="PROSITE" id="PS51085"/>
    </source>
</evidence>
<keyword evidence="6" id="KW-0560">Oxidoreductase</keyword>
<dbReference type="Gene3D" id="2.40.30.10">
    <property type="entry name" value="Translation factors"/>
    <property type="match status" value="1"/>
</dbReference>
<dbReference type="InterPro" id="IPR050415">
    <property type="entry name" value="MRET"/>
</dbReference>
<keyword evidence="3" id="KW-0001">2Fe-2S</keyword>
<dbReference type="GO" id="GO:0016491">
    <property type="term" value="F:oxidoreductase activity"/>
    <property type="evidence" value="ECO:0007669"/>
    <property type="project" value="UniProtKB-KW"/>
</dbReference>
<feature type="domain" description="FAD-binding FR-type" evidence="10">
    <location>
        <begin position="3"/>
        <end position="108"/>
    </location>
</feature>
<comment type="caution">
    <text evidence="11">The sequence shown here is derived from an EMBL/GenBank/DDBJ whole genome shotgun (WGS) entry which is preliminary data.</text>
</comment>
<dbReference type="PROSITE" id="PS00197">
    <property type="entry name" value="2FE2S_FER_1"/>
    <property type="match status" value="1"/>
</dbReference>
<keyword evidence="7" id="KW-0408">Iron</keyword>
<evidence type="ECO:0000313" key="12">
    <source>
        <dbReference type="Proteomes" id="UP000233535"/>
    </source>
</evidence>
<organism evidence="11 12">
    <name type="scientific">Labilibaculum filiforme</name>
    <dbReference type="NCBI Taxonomy" id="1940526"/>
    <lineage>
        <taxon>Bacteria</taxon>
        <taxon>Pseudomonadati</taxon>
        <taxon>Bacteroidota</taxon>
        <taxon>Bacteroidia</taxon>
        <taxon>Marinilabiliales</taxon>
        <taxon>Marinifilaceae</taxon>
        <taxon>Labilibaculum</taxon>
    </lineage>
</organism>
<evidence type="ECO:0000259" key="10">
    <source>
        <dbReference type="PROSITE" id="PS51384"/>
    </source>
</evidence>
<dbReference type="InterPro" id="IPR017938">
    <property type="entry name" value="Riboflavin_synthase-like_b-brl"/>
</dbReference>
<dbReference type="Gene3D" id="3.10.20.30">
    <property type="match status" value="1"/>
</dbReference>
<dbReference type="Gene3D" id="3.40.50.80">
    <property type="entry name" value="Nucleotide-binding domain of ferredoxin-NADP reductase (FNR) module"/>
    <property type="match status" value="1"/>
</dbReference>
<dbReference type="SUPFAM" id="SSF54292">
    <property type="entry name" value="2Fe-2S ferredoxin-like"/>
    <property type="match status" value="1"/>
</dbReference>
<dbReference type="AlphaFoldDB" id="A0A2N3HYF8"/>
<dbReference type="RefSeq" id="WP_101261290.1">
    <property type="nucleotide sequence ID" value="NZ_MVDD01000006.1"/>
</dbReference>
<dbReference type="InterPro" id="IPR036010">
    <property type="entry name" value="2Fe-2S_ferredoxin-like_sf"/>
</dbReference>
<keyword evidence="5" id="KW-0274">FAD</keyword>
<dbReference type="SUPFAM" id="SSF63380">
    <property type="entry name" value="Riboflavin synthase domain-like"/>
    <property type="match status" value="1"/>
</dbReference>
<protein>
    <recommendedName>
        <fullName evidence="13">Oxidoreductase</fullName>
    </recommendedName>
</protein>
<dbReference type="SUPFAM" id="SSF52343">
    <property type="entry name" value="Ferredoxin reductase-like, C-terminal NADP-linked domain"/>
    <property type="match status" value="1"/>
</dbReference>
<keyword evidence="12" id="KW-1185">Reference proteome</keyword>
<feature type="domain" description="2Fe-2S ferredoxin-type" evidence="9">
    <location>
        <begin position="268"/>
        <end position="356"/>
    </location>
</feature>
<evidence type="ECO:0000256" key="2">
    <source>
        <dbReference type="ARBA" id="ARBA00022630"/>
    </source>
</evidence>
<dbReference type="GO" id="GO:0046872">
    <property type="term" value="F:metal ion binding"/>
    <property type="evidence" value="ECO:0007669"/>
    <property type="project" value="UniProtKB-KW"/>
</dbReference>
<dbReference type="Pfam" id="PF00111">
    <property type="entry name" value="Fer2"/>
    <property type="match status" value="1"/>
</dbReference>
<dbReference type="Pfam" id="PF00970">
    <property type="entry name" value="FAD_binding_6"/>
    <property type="match status" value="1"/>
</dbReference>
<dbReference type="InterPro" id="IPR017927">
    <property type="entry name" value="FAD-bd_FR_type"/>
</dbReference>
<reference evidence="11 12" key="1">
    <citation type="journal article" date="2017" name="Front. Microbiol.">
        <title>Labilibaculum manganireducens gen. nov., sp. nov. and Labilibaculum filiforme sp. nov., Novel Bacteroidetes Isolated from Subsurface Sediments of the Baltic Sea.</title>
        <authorList>
            <person name="Vandieken V."/>
            <person name="Marshall I.P."/>
            <person name="Niemann H."/>
            <person name="Engelen B."/>
            <person name="Cypionka H."/>
        </authorList>
    </citation>
    <scope>NUCLEOTIDE SEQUENCE [LARGE SCALE GENOMIC DNA]</scope>
    <source>
        <strain evidence="11 12">59.16B</strain>
    </source>
</reference>
<accession>A0A2N3HYF8</accession>
<evidence type="ECO:0000256" key="8">
    <source>
        <dbReference type="ARBA" id="ARBA00023014"/>
    </source>
</evidence>
<evidence type="ECO:0000256" key="4">
    <source>
        <dbReference type="ARBA" id="ARBA00022723"/>
    </source>
</evidence>
<dbReference type="GO" id="GO:0050660">
    <property type="term" value="F:flavin adenine dinucleotide binding"/>
    <property type="evidence" value="ECO:0007669"/>
    <property type="project" value="TreeGrafter"/>
</dbReference>
<dbReference type="InterPro" id="IPR001709">
    <property type="entry name" value="Flavoprot_Pyr_Nucl_cyt_Rdtase"/>
</dbReference>
<evidence type="ECO:0000313" key="11">
    <source>
        <dbReference type="EMBL" id="PKQ63084.1"/>
    </source>
</evidence>
<evidence type="ECO:0000256" key="1">
    <source>
        <dbReference type="ARBA" id="ARBA00001974"/>
    </source>
</evidence>
<keyword evidence="8" id="KW-0411">Iron-sulfur</keyword>
<keyword evidence="4" id="KW-0479">Metal-binding</keyword>
<dbReference type="InterPro" id="IPR006058">
    <property type="entry name" value="2Fe2S_fd_BS"/>
</dbReference>
<dbReference type="CDD" id="cd00207">
    <property type="entry name" value="fer2"/>
    <property type="match status" value="1"/>
</dbReference>
<dbReference type="PRINTS" id="PR00406">
    <property type="entry name" value="CYTB5RDTASE"/>
</dbReference>
<dbReference type="InterPro" id="IPR001041">
    <property type="entry name" value="2Fe-2S_ferredoxin-type"/>
</dbReference>